<dbReference type="EMBL" id="OX465085">
    <property type="protein sequence ID" value="CAI9303494.1"/>
    <property type="molecule type" value="Genomic_DNA"/>
</dbReference>
<feature type="compositionally biased region" description="Gly residues" evidence="1">
    <location>
        <begin position="31"/>
        <end position="43"/>
    </location>
</feature>
<evidence type="ECO:0000313" key="3">
    <source>
        <dbReference type="Proteomes" id="UP001177003"/>
    </source>
</evidence>
<feature type="compositionally biased region" description="Polar residues" evidence="1">
    <location>
        <begin position="103"/>
        <end position="112"/>
    </location>
</feature>
<protein>
    <submittedName>
        <fullName evidence="2">Uncharacterized protein</fullName>
    </submittedName>
</protein>
<dbReference type="Proteomes" id="UP001177003">
    <property type="component" value="Chromosome 9"/>
</dbReference>
<evidence type="ECO:0000313" key="2">
    <source>
        <dbReference type="EMBL" id="CAI9303494.1"/>
    </source>
</evidence>
<feature type="compositionally biased region" description="Basic and acidic residues" evidence="1">
    <location>
        <begin position="19"/>
        <end position="29"/>
    </location>
</feature>
<proteinExistence type="predicted"/>
<dbReference type="AlphaFoldDB" id="A0AA36A2P2"/>
<sequence>MVAVRVGGGPLDDGVATRGDNRPPYDDTSTRGGGGPPDDGAGGVLAASSDVIGCIGLYGGFDGSPVVFTAKPTQQHQAPEMTDKGLLWQEGDTTSLIRPMQSLDGSDPSTLEGQPLAQRPTTPPVSSVAEFIASLWRPTPVATAHSATTTIIVPQRGSTTQSQSAVCQQRSTRQAGTST</sequence>
<feature type="compositionally biased region" description="Gly residues" evidence="1">
    <location>
        <begin position="1"/>
        <end position="11"/>
    </location>
</feature>
<organism evidence="2 3">
    <name type="scientific">Lactuca saligna</name>
    <name type="common">Willowleaf lettuce</name>
    <dbReference type="NCBI Taxonomy" id="75948"/>
    <lineage>
        <taxon>Eukaryota</taxon>
        <taxon>Viridiplantae</taxon>
        <taxon>Streptophyta</taxon>
        <taxon>Embryophyta</taxon>
        <taxon>Tracheophyta</taxon>
        <taxon>Spermatophyta</taxon>
        <taxon>Magnoliopsida</taxon>
        <taxon>eudicotyledons</taxon>
        <taxon>Gunneridae</taxon>
        <taxon>Pentapetalae</taxon>
        <taxon>asterids</taxon>
        <taxon>campanulids</taxon>
        <taxon>Asterales</taxon>
        <taxon>Asteraceae</taxon>
        <taxon>Cichorioideae</taxon>
        <taxon>Cichorieae</taxon>
        <taxon>Lactucinae</taxon>
        <taxon>Lactuca</taxon>
    </lineage>
</organism>
<keyword evidence="3" id="KW-1185">Reference proteome</keyword>
<accession>A0AA36A2P2</accession>
<gene>
    <name evidence="2" type="ORF">LSALG_LOCUS41930</name>
</gene>
<evidence type="ECO:0000256" key="1">
    <source>
        <dbReference type="SAM" id="MobiDB-lite"/>
    </source>
</evidence>
<feature type="region of interest" description="Disordered" evidence="1">
    <location>
        <begin position="153"/>
        <end position="179"/>
    </location>
</feature>
<reference evidence="2" key="1">
    <citation type="submission" date="2023-04" db="EMBL/GenBank/DDBJ databases">
        <authorList>
            <person name="Vijverberg K."/>
            <person name="Xiong W."/>
            <person name="Schranz E."/>
        </authorList>
    </citation>
    <scope>NUCLEOTIDE SEQUENCE</scope>
</reference>
<feature type="region of interest" description="Disordered" evidence="1">
    <location>
        <begin position="1"/>
        <end position="44"/>
    </location>
</feature>
<feature type="region of interest" description="Disordered" evidence="1">
    <location>
        <begin position="102"/>
        <end position="124"/>
    </location>
</feature>
<name>A0AA36A2P2_LACSI</name>